<accession>A0A4Q1KM32</accession>
<evidence type="ECO:0000256" key="2">
    <source>
        <dbReference type="SAM" id="SignalP"/>
    </source>
</evidence>
<feature type="region of interest" description="Disordered" evidence="1">
    <location>
        <begin position="35"/>
        <end position="82"/>
    </location>
</feature>
<feature type="signal peptide" evidence="2">
    <location>
        <begin position="1"/>
        <end position="33"/>
    </location>
</feature>
<dbReference type="OrthoDB" id="5391856at2"/>
<organism evidence="3 4">
    <name type="scientific">Sphingobium fluviale</name>
    <dbReference type="NCBI Taxonomy" id="2506423"/>
    <lineage>
        <taxon>Bacteria</taxon>
        <taxon>Pseudomonadati</taxon>
        <taxon>Pseudomonadota</taxon>
        <taxon>Alphaproteobacteria</taxon>
        <taxon>Sphingomonadales</taxon>
        <taxon>Sphingomonadaceae</taxon>
        <taxon>Sphingobium</taxon>
    </lineage>
</organism>
<evidence type="ECO:0000256" key="1">
    <source>
        <dbReference type="SAM" id="MobiDB-lite"/>
    </source>
</evidence>
<dbReference type="EMBL" id="SBKP01000001">
    <property type="protein sequence ID" value="RXR30762.1"/>
    <property type="molecule type" value="Genomic_DNA"/>
</dbReference>
<comment type="caution">
    <text evidence="3">The sequence shown here is derived from an EMBL/GenBank/DDBJ whole genome shotgun (WGS) entry which is preliminary data.</text>
</comment>
<feature type="chain" id="PRO_5020941905" evidence="2">
    <location>
        <begin position="34"/>
        <end position="298"/>
    </location>
</feature>
<dbReference type="AlphaFoldDB" id="A0A4Q1KM32"/>
<proteinExistence type="predicted"/>
<keyword evidence="4" id="KW-1185">Reference proteome</keyword>
<evidence type="ECO:0000313" key="3">
    <source>
        <dbReference type="EMBL" id="RXR30762.1"/>
    </source>
</evidence>
<dbReference type="PROSITE" id="PS51257">
    <property type="entry name" value="PROKAR_LIPOPROTEIN"/>
    <property type="match status" value="1"/>
</dbReference>
<dbReference type="RefSeq" id="WP_129402546.1">
    <property type="nucleotide sequence ID" value="NZ_SBKP01000001.1"/>
</dbReference>
<protein>
    <submittedName>
        <fullName evidence="3">Conjugal transfer protein TrbC</fullName>
    </submittedName>
</protein>
<feature type="compositionally biased region" description="Basic and acidic residues" evidence="1">
    <location>
        <begin position="55"/>
        <end position="68"/>
    </location>
</feature>
<sequence length="298" mass="31305">MPICRPSASSAVRAGRTLLMLGIALGCANAAIAQNSAPPPQAAPHTSARQQGDAAMERLKDAVARQKAETPTGPTALPDLPEAERRRAFEGLRKHAPSPAMDARARAALEAGKDAFAAQREAMGKRLREALGLEAPDMAAVANHAASKVANDWVPVLFVSSSMPVTTLRTYAVQLEKAGGVMAFRGMPGGLARVGPMAKLSAEVLRLDPGCEGPACAMRNVQLIVDPLVFRQHGVNAVPALAMIPGDPTQPYCERDDASPVAVHVIYGDAALSGLLDEYARLGGKEEVRDAQARLEGR</sequence>
<dbReference type="InterPro" id="IPR019106">
    <property type="entry name" value="T4SS_TrbC"/>
</dbReference>
<dbReference type="Proteomes" id="UP000290958">
    <property type="component" value="Unassembled WGS sequence"/>
</dbReference>
<gene>
    <name evidence="3" type="ORF">EQG66_00185</name>
</gene>
<keyword evidence="2" id="KW-0732">Signal</keyword>
<name>A0A4Q1KM32_9SPHN</name>
<dbReference type="Pfam" id="PF09673">
    <property type="entry name" value="TrbC_Ftype"/>
    <property type="match status" value="1"/>
</dbReference>
<evidence type="ECO:0000313" key="4">
    <source>
        <dbReference type="Proteomes" id="UP000290958"/>
    </source>
</evidence>
<reference evidence="4" key="1">
    <citation type="submission" date="2019-01" db="EMBL/GenBank/DDBJ databases">
        <title>Cytophagaceae bacterium strain CAR-16.</title>
        <authorList>
            <person name="Chen W.-M."/>
        </authorList>
    </citation>
    <scope>NUCLEOTIDE SEQUENCE [LARGE SCALE GENOMIC DNA]</scope>
    <source>
        <strain evidence="4">CHR27</strain>
    </source>
</reference>